<feature type="transmembrane region" description="Helical" evidence="9">
    <location>
        <begin position="1303"/>
        <end position="1325"/>
    </location>
</feature>
<dbReference type="InterPro" id="IPR010929">
    <property type="entry name" value="PDR_CDR_ABC"/>
</dbReference>
<feature type="transmembrane region" description="Helical" evidence="9">
    <location>
        <begin position="593"/>
        <end position="613"/>
    </location>
</feature>
<dbReference type="GO" id="GO:0005524">
    <property type="term" value="F:ATP binding"/>
    <property type="evidence" value="ECO:0007669"/>
    <property type="project" value="UniProtKB-KW"/>
</dbReference>
<sequence>MPDHKPEQLQQKLECERESTWTERCRSYSDGPARRRQRKGVSVEQAVADFAELERELSVASRKERTKADVDVEKAAIDDGASDDSVVLDLETVLRCGLDSGSRAKHIGLCWDGVTVRGIASETNYVRTLPDALVRLVDVVTPLMRLAGLCRQPAETRLLRDLRGVCRPGEMVLVLGKPGAGCSTLLRVLANQRRGFTSVDGRVQYGPWSAADFGRRFRGEAVYNAEDDAHLATLTVEQTLNFALELSMPTATAGLRRRVLDTLLAMFNMEHARTTAVGDAYVAGLSGGERRRVSIAEMMLTRACVLCWDNSTRGLDASTALDFVRSLRVQTDLYQTATLVSLYQASETIYRLFDRVLVLVQGRQAYFGPAADARAYFERLGFAPSPRQTTADYLVACADGLEPDVLGEAFGRSEAAARLDADLAAYHRRDCTDEDGRRAFAAAVREAQRGAAAARSTSYRAGFGLQVWALARRQFALKLQDRFNLTLSWMRSLVIAVVLGTLYRNLGRTSASAFSRGGLLFGALFFNALQAFSELAGTMLGRAVVEKHRAYAFHRPSALWLAQMGVDQAFAATEILAFSIIVYLMTGLVRDPAAFFTFYLLMLSGNVAMTLVFRIIGCLSRDFDVAIRFAVVVITLFVTTSGYMIQYEDEKPWLRWMSWVNVLGLIFGALMENEFGRIDLGCAAESLIPAGPGYDDVRHQVCTLPGSRPGTLAVGGGDYIAQGFSYRPGDMWRNWGIVAAIIVALLVLNVVLGELVRFDAARASARRSLRPNRERRALNEKLAAATKREANDDDDQDLYPLQDEEEVRREPFKGGVLTWDRLTYDVPTTGGGGGGTRRLLSDMDGFLRPGELTALMGASGAGKTTLLDVLAARKTVGIVRGSVLLDGVPHSGGRSTAYAEQLDLHEPTQTVREALRFSAHLRQPRGTPRAEREAYVEHVLAMLEMESLADCIIGTTEAGLSVEERKRVTIGVELAARPRAVLFLDEPTSGLDSRGALNTIRLLKKLAAAGQAVLCTIHQPDAALFALFDRLLLMRRGGRVVYFGDIGLDAVVLRAYLARHGAADEAAPTDNVAEFMLEAISSSSSSSSSHGGDWADVWDESAERAAVVETVSRLRRDAVVHEKTDGGSSGPTTTTRQLRVVTTRAFRCLWRSPDYVVTRILGQLAVALVSGLTYLGLDDSRASLQSTVFVMFQVTVVPALVISQVEVMFHGKRAIFFREAAAGMYSPAVFASAMAAAEIPISLLCGLVFFVCIYFAPGLSLEGSRAGYQFLMVVVTELFAVTLGQAVAALTPSPRIAAQVDPLLITILALFCGVTIPAPQIPSFWRSWLYPLDPLTRLIGGMVTTALHGLAVRCRPQELNRFTAPNGLSCGQYMEPFFARGGPGYLVRNDTSECEYCAFKLGDEFYEPLGLSFAYRWRDLSILAAFVVSNVVILFSASRFLNFGKR</sequence>
<dbReference type="InterPro" id="IPR003593">
    <property type="entry name" value="AAA+_ATPase"/>
</dbReference>
<evidence type="ECO:0000256" key="1">
    <source>
        <dbReference type="ARBA" id="ARBA00004141"/>
    </source>
</evidence>
<evidence type="ECO:0000256" key="6">
    <source>
        <dbReference type="ARBA" id="ARBA00022840"/>
    </source>
</evidence>
<dbReference type="PROSITE" id="PS50893">
    <property type="entry name" value="ABC_TRANSPORTER_2"/>
    <property type="match status" value="2"/>
</dbReference>
<dbReference type="OrthoDB" id="245989at2759"/>
<keyword evidence="5" id="KW-0547">Nucleotide-binding</keyword>
<dbReference type="CDD" id="cd03232">
    <property type="entry name" value="ABCG_PDR_domain2"/>
    <property type="match status" value="1"/>
</dbReference>
<dbReference type="EMBL" id="LAZP02000260">
    <property type="protein sequence ID" value="PFH58758.1"/>
    <property type="molecule type" value="Genomic_DNA"/>
</dbReference>
<evidence type="ECO:0000256" key="8">
    <source>
        <dbReference type="ARBA" id="ARBA00023136"/>
    </source>
</evidence>
<dbReference type="Pfam" id="PF01061">
    <property type="entry name" value="ABC2_membrane"/>
    <property type="match status" value="2"/>
</dbReference>
<feature type="transmembrane region" description="Helical" evidence="9">
    <location>
        <begin position="653"/>
        <end position="671"/>
    </location>
</feature>
<feature type="transmembrane region" description="Helical" evidence="9">
    <location>
        <begin position="1229"/>
        <end position="1256"/>
    </location>
</feature>
<comment type="subcellular location">
    <subcellularLocation>
        <location evidence="1">Membrane</location>
        <topology evidence="1">Multi-pass membrane protein</topology>
    </subcellularLocation>
</comment>
<keyword evidence="4 9" id="KW-0812">Transmembrane</keyword>
<gene>
    <name evidence="11" type="ORF">XA68_13278</name>
</gene>
<reference evidence="11 12" key="1">
    <citation type="journal article" date="2015" name="BMC Genomics">
        <title>Gene expression during zombie ant biting behavior reflects the complexity underlying fungal parasitic behavioral manipulation.</title>
        <authorList>
            <person name="de Bekker C."/>
            <person name="Ohm R.A."/>
            <person name="Loreto R.G."/>
            <person name="Sebastian A."/>
            <person name="Albert I."/>
            <person name="Merrow M."/>
            <person name="Brachmann A."/>
            <person name="Hughes D.P."/>
        </authorList>
    </citation>
    <scope>NUCLEOTIDE SEQUENCE [LARGE SCALE GENOMIC DNA]</scope>
    <source>
        <strain evidence="11 12">SC16a</strain>
    </source>
</reference>
<dbReference type="STRING" id="268505.A0A2A9PBU8"/>
<evidence type="ECO:0000256" key="2">
    <source>
        <dbReference type="ARBA" id="ARBA00006012"/>
    </source>
</evidence>
<feature type="domain" description="ABC transporter" evidence="10">
    <location>
        <begin position="821"/>
        <end position="1061"/>
    </location>
</feature>
<dbReference type="SMART" id="SM00382">
    <property type="entry name" value="AAA"/>
    <property type="match status" value="2"/>
</dbReference>
<keyword evidence="8 9" id="KW-0472">Membrane</keyword>
<reference evidence="11 12" key="2">
    <citation type="journal article" date="2017" name="Sci. Rep.">
        <title>Ant-infecting Ophiocordyceps genomes reveal a high diversity of potential behavioral manipulation genes and a possible major role for enterotoxins.</title>
        <authorList>
            <person name="de Bekker C."/>
            <person name="Ohm R.A."/>
            <person name="Evans H.C."/>
            <person name="Brachmann A."/>
            <person name="Hughes D.P."/>
        </authorList>
    </citation>
    <scope>NUCLEOTIDE SEQUENCE [LARGE SCALE GENOMIC DNA]</scope>
    <source>
        <strain evidence="11 12">SC16a</strain>
    </source>
</reference>
<keyword evidence="7 9" id="KW-1133">Transmembrane helix</keyword>
<name>A0A2A9PBU8_OPHUN</name>
<dbReference type="GO" id="GO:0140359">
    <property type="term" value="F:ABC-type transporter activity"/>
    <property type="evidence" value="ECO:0007669"/>
    <property type="project" value="InterPro"/>
</dbReference>
<protein>
    <recommendedName>
        <fullName evidence="10">ABC transporter domain-containing protein</fullName>
    </recommendedName>
</protein>
<dbReference type="Proteomes" id="UP000037136">
    <property type="component" value="Unassembled WGS sequence"/>
</dbReference>
<feature type="transmembrane region" description="Helical" evidence="9">
    <location>
        <begin position="560"/>
        <end position="586"/>
    </location>
</feature>
<proteinExistence type="inferred from homology"/>
<dbReference type="InterPro" id="IPR013525">
    <property type="entry name" value="ABC2_TM"/>
</dbReference>
<dbReference type="CDD" id="cd03233">
    <property type="entry name" value="ABCG_PDR_domain1"/>
    <property type="match status" value="1"/>
</dbReference>
<comment type="caution">
    <text evidence="11">The sequence shown here is derived from an EMBL/GenBank/DDBJ whole genome shotgun (WGS) entry which is preliminary data.</text>
</comment>
<feature type="transmembrane region" description="Helical" evidence="9">
    <location>
        <begin position="1156"/>
        <end position="1177"/>
    </location>
</feature>
<evidence type="ECO:0000256" key="5">
    <source>
        <dbReference type="ARBA" id="ARBA00022741"/>
    </source>
</evidence>
<dbReference type="GO" id="GO:0016887">
    <property type="term" value="F:ATP hydrolysis activity"/>
    <property type="evidence" value="ECO:0007669"/>
    <property type="project" value="InterPro"/>
</dbReference>
<accession>A0A2A9PBU8</accession>
<dbReference type="FunFam" id="3.40.50.300:FF:000054">
    <property type="entry name" value="ABC multidrug transporter atrF"/>
    <property type="match status" value="1"/>
</dbReference>
<dbReference type="Pfam" id="PF00005">
    <property type="entry name" value="ABC_tran"/>
    <property type="match status" value="2"/>
</dbReference>
<evidence type="ECO:0000256" key="4">
    <source>
        <dbReference type="ARBA" id="ARBA00022692"/>
    </source>
</evidence>
<evidence type="ECO:0000256" key="9">
    <source>
        <dbReference type="SAM" id="Phobius"/>
    </source>
</evidence>
<evidence type="ECO:0000313" key="11">
    <source>
        <dbReference type="EMBL" id="PFH58758.1"/>
    </source>
</evidence>
<organism evidence="11 12">
    <name type="scientific">Ophiocordyceps unilateralis</name>
    <name type="common">Zombie-ant fungus</name>
    <name type="synonym">Torrubia unilateralis</name>
    <dbReference type="NCBI Taxonomy" id="268505"/>
    <lineage>
        <taxon>Eukaryota</taxon>
        <taxon>Fungi</taxon>
        <taxon>Dikarya</taxon>
        <taxon>Ascomycota</taxon>
        <taxon>Pezizomycotina</taxon>
        <taxon>Sordariomycetes</taxon>
        <taxon>Hypocreomycetidae</taxon>
        <taxon>Hypocreales</taxon>
        <taxon>Ophiocordycipitaceae</taxon>
        <taxon>Ophiocordyceps</taxon>
    </lineage>
</organism>
<feature type="transmembrane region" description="Helical" evidence="9">
    <location>
        <begin position="1189"/>
        <end position="1209"/>
    </location>
</feature>
<dbReference type="PANTHER" id="PTHR19241">
    <property type="entry name" value="ATP-BINDING CASSETTE TRANSPORTER"/>
    <property type="match status" value="1"/>
</dbReference>
<keyword evidence="6" id="KW-0067">ATP-binding</keyword>
<dbReference type="Gene3D" id="3.40.50.300">
    <property type="entry name" value="P-loop containing nucleotide triphosphate hydrolases"/>
    <property type="match status" value="2"/>
</dbReference>
<feature type="domain" description="ABC transporter" evidence="10">
    <location>
        <begin position="134"/>
        <end position="386"/>
    </location>
</feature>
<dbReference type="PROSITE" id="PS00211">
    <property type="entry name" value="ABC_TRANSPORTER_1"/>
    <property type="match status" value="1"/>
</dbReference>
<evidence type="ECO:0000259" key="10">
    <source>
        <dbReference type="PROSITE" id="PS50893"/>
    </source>
</evidence>
<dbReference type="GO" id="GO:0016020">
    <property type="term" value="C:membrane"/>
    <property type="evidence" value="ECO:0007669"/>
    <property type="project" value="UniProtKB-SubCell"/>
</dbReference>
<evidence type="ECO:0000313" key="12">
    <source>
        <dbReference type="Proteomes" id="UP000037136"/>
    </source>
</evidence>
<dbReference type="InterPro" id="IPR017871">
    <property type="entry name" value="ABC_transporter-like_CS"/>
</dbReference>
<feature type="transmembrane region" description="Helical" evidence="9">
    <location>
        <begin position="1420"/>
        <end position="1441"/>
    </location>
</feature>
<dbReference type="SUPFAM" id="SSF52540">
    <property type="entry name" value="P-loop containing nucleoside triphosphate hydrolases"/>
    <property type="match status" value="2"/>
</dbReference>
<feature type="transmembrane region" description="Helical" evidence="9">
    <location>
        <begin position="518"/>
        <end position="540"/>
    </location>
</feature>
<comment type="similarity">
    <text evidence="2">Belongs to the ABC transporter superfamily. ABCG family. PDR (TC 3.A.1.205) subfamily.</text>
</comment>
<feature type="transmembrane region" description="Helical" evidence="9">
    <location>
        <begin position="488"/>
        <end position="506"/>
    </location>
</feature>
<keyword evidence="3" id="KW-0813">Transport</keyword>
<feature type="transmembrane region" description="Helical" evidence="9">
    <location>
        <begin position="1268"/>
        <end position="1291"/>
    </location>
</feature>
<dbReference type="InterPro" id="IPR034001">
    <property type="entry name" value="ABCG_PDR_1"/>
</dbReference>
<dbReference type="InterPro" id="IPR027417">
    <property type="entry name" value="P-loop_NTPase"/>
</dbReference>
<dbReference type="InterPro" id="IPR003439">
    <property type="entry name" value="ABC_transporter-like_ATP-bd"/>
</dbReference>
<dbReference type="InterPro" id="IPR034003">
    <property type="entry name" value="ABCG_PDR_2"/>
</dbReference>
<keyword evidence="12" id="KW-1185">Reference proteome</keyword>
<evidence type="ECO:0000256" key="7">
    <source>
        <dbReference type="ARBA" id="ARBA00022989"/>
    </source>
</evidence>
<evidence type="ECO:0000256" key="3">
    <source>
        <dbReference type="ARBA" id="ARBA00022448"/>
    </source>
</evidence>
<feature type="transmembrane region" description="Helical" evidence="9">
    <location>
        <begin position="735"/>
        <end position="756"/>
    </location>
</feature>
<dbReference type="Pfam" id="PF06422">
    <property type="entry name" value="PDR_CDR"/>
    <property type="match status" value="1"/>
</dbReference>
<feature type="transmembrane region" description="Helical" evidence="9">
    <location>
        <begin position="625"/>
        <end position="646"/>
    </location>
</feature>